<accession>A0A7C8N853</accession>
<evidence type="ECO:0000313" key="2">
    <source>
        <dbReference type="EMBL" id="KAF3105997.1"/>
    </source>
</evidence>
<organism evidence="2 3">
    <name type="scientific">Orbilia oligospora</name>
    <name type="common">Nematode-trapping fungus</name>
    <name type="synonym">Arthrobotrys oligospora</name>
    <dbReference type="NCBI Taxonomy" id="2813651"/>
    <lineage>
        <taxon>Eukaryota</taxon>
        <taxon>Fungi</taxon>
        <taxon>Dikarya</taxon>
        <taxon>Ascomycota</taxon>
        <taxon>Pezizomycotina</taxon>
        <taxon>Orbiliomycetes</taxon>
        <taxon>Orbiliales</taxon>
        <taxon>Orbiliaceae</taxon>
        <taxon>Orbilia</taxon>
    </lineage>
</organism>
<feature type="region of interest" description="Disordered" evidence="1">
    <location>
        <begin position="182"/>
        <end position="217"/>
    </location>
</feature>
<proteinExistence type="predicted"/>
<gene>
    <name evidence="2" type="ORF">TWF102_001897</name>
</gene>
<sequence>MGSNSRSLSGSSVVVLDEEENEAPSCNCCVGDVTPGGFVSYFQPTAKCTGQGDTCTGLYSYLSYIVHMHHRGPCGRLAPGDDDYDAVPAHAPGKGYHKDDDINDIDVLATLETQPEHTFQAEKRLVQHTTHISDILNQFALKFESSHDRRCRPKFTDLPTPRHLRTKRDLKVLEDAHALASDSSTQFRGRSRNPFGQSSYYSSSGSRSSSRSRFSHSSIDLGDDVNSIDTNASDDKSPLLCVPQCIAAGIPFYRQIVKGVSTSQISELQEKCDRYLRDFEDDFTSSWVIQLGEFASRFRCPFAVHETSNISLCLIVNARNLDGIKNHIKTYHPRVSTTVLSCTSWDQIYDTCFPEAKAKPTSLPSPYFDLQLVRVKYKRFWSSDLDLIQANRSHGEDECFSECDPLKAGLDEGSGFLPEPIATDCRKADSQDFLELFSSFQVILHIWLSLYLEGGYESPSSAGSQGPWRVMDPGSGWNQHPHGASGNEVSGLQPQPFGQRVSRRRAPEGSDDEYEKGSDDRRGGGKTKDREYDEGNGPLGCPLEQIGLHELPCRAANGPGRKYCGAKKLSYLRYHIKTRHHSVWAEERLNLIAHPNTTTWDRIFLTLFPNWPESLPIPPKYVSSGTLYQKLEGSPDFEITKEQLYLAVQSDTLNCWTRTGQDEFYMDTGLSVQNWNSGHGMVLESNSPSMSFDSGSMGEMVHDMRNPAPEIVSGPQGDHPGPDLQVHSFQNHRVEPDQVGTRGQYVTHQPQTYSSHSTERNFGPASGRVFPSYQSNYLASAQAPPSQQMPLQISHTNQPLENPEYLYVSGHPLSLDSRYGVDFRFRNNFTPRRWSQDYNEFLYDILDPNQLPRSPDEIQGFMTAAHFTPPNFQYPRPPRRNGQH</sequence>
<feature type="compositionally biased region" description="Basic and acidic residues" evidence="1">
    <location>
        <begin position="515"/>
        <end position="533"/>
    </location>
</feature>
<name>A0A7C8N853_ORBOL</name>
<protein>
    <submittedName>
        <fullName evidence="2">Uncharacterized protein</fullName>
    </submittedName>
</protein>
<comment type="caution">
    <text evidence="2">The sequence shown here is derived from an EMBL/GenBank/DDBJ whole genome shotgun (WGS) entry which is preliminary data.</text>
</comment>
<reference evidence="2 3" key="1">
    <citation type="submission" date="2019-06" db="EMBL/GenBank/DDBJ databases">
        <authorList>
            <person name="Palmer J.M."/>
        </authorList>
    </citation>
    <scope>NUCLEOTIDE SEQUENCE [LARGE SCALE GENOMIC DNA]</scope>
    <source>
        <strain evidence="2 3">TWF102</strain>
    </source>
</reference>
<evidence type="ECO:0000313" key="3">
    <source>
        <dbReference type="Proteomes" id="UP000475325"/>
    </source>
</evidence>
<feature type="region of interest" description="Disordered" evidence="1">
    <location>
        <begin position="461"/>
        <end position="537"/>
    </location>
</feature>
<feature type="compositionally biased region" description="Low complexity" evidence="1">
    <location>
        <begin position="198"/>
        <end position="217"/>
    </location>
</feature>
<dbReference type="Proteomes" id="UP000475325">
    <property type="component" value="Unassembled WGS sequence"/>
</dbReference>
<dbReference type="EMBL" id="WIQW01000013">
    <property type="protein sequence ID" value="KAF3105997.1"/>
    <property type="molecule type" value="Genomic_DNA"/>
</dbReference>
<evidence type="ECO:0000256" key="1">
    <source>
        <dbReference type="SAM" id="MobiDB-lite"/>
    </source>
</evidence>
<dbReference type="AlphaFoldDB" id="A0A7C8N853"/>